<dbReference type="KEGG" id="fae:FAES_1819"/>
<protein>
    <submittedName>
        <fullName evidence="2">Uncharacterized protein</fullName>
    </submittedName>
</protein>
<organism evidence="2 3">
    <name type="scientific">Fibrella aestuarina BUZ 2</name>
    <dbReference type="NCBI Taxonomy" id="1166018"/>
    <lineage>
        <taxon>Bacteria</taxon>
        <taxon>Pseudomonadati</taxon>
        <taxon>Bacteroidota</taxon>
        <taxon>Cytophagia</taxon>
        <taxon>Cytophagales</taxon>
        <taxon>Spirosomataceae</taxon>
        <taxon>Fibrella</taxon>
    </lineage>
</organism>
<dbReference type="RefSeq" id="WP_015330928.1">
    <property type="nucleotide sequence ID" value="NC_020054.1"/>
</dbReference>
<sequence length="265" mass="28575">MQTQTAAASLYAILATYPADQRDAILVALCALQLAAVPGRGTAIVEPDKPVVDVPVTPDVPADEKPVVGGYADGQEIKNWYGESIKARYKDGVLYATSGGADTFRDRGFLAQIGLTAEQAALFADTDPRSITPIDTVPDVPVVDDKPVTDGDKPAPTGYRVEYGWRSNPNLLDVEATLVNGVVKLRNKANPGAPNPLIYEVNGGIRIAETGQLRRSLDEWESLPGEPILIHLFEGLDATDRWVLRSKSTIHAEQSLTVFLTNGQR</sequence>
<evidence type="ECO:0000313" key="3">
    <source>
        <dbReference type="Proteomes" id="UP000011058"/>
    </source>
</evidence>
<dbReference type="Proteomes" id="UP000011058">
    <property type="component" value="Chromosome"/>
</dbReference>
<reference evidence="2 3" key="1">
    <citation type="journal article" date="2012" name="J. Bacteriol.">
        <title>Genome Sequence of Fibrella aestuarina BUZ 2T, a Filamentous Marine Bacterium.</title>
        <authorList>
            <person name="Filippini M."/>
            <person name="Qi W."/>
            <person name="Blom J."/>
            <person name="Goesmann A."/>
            <person name="Smits T.H."/>
            <person name="Bagheri H.C."/>
        </authorList>
    </citation>
    <scope>NUCLEOTIDE SEQUENCE [LARGE SCALE GENOMIC DNA]</scope>
    <source>
        <strain evidence="3">BUZ 2T</strain>
    </source>
</reference>
<proteinExistence type="predicted"/>
<evidence type="ECO:0000256" key="1">
    <source>
        <dbReference type="SAM" id="MobiDB-lite"/>
    </source>
</evidence>
<gene>
    <name evidence="2" type="ORF">FAES_1819</name>
</gene>
<keyword evidence="3" id="KW-1185">Reference proteome</keyword>
<dbReference type="HOGENOM" id="CLU_1048674_0_0_10"/>
<accession>I0K6S6</accession>
<feature type="compositionally biased region" description="Basic and acidic residues" evidence="1">
    <location>
        <begin position="143"/>
        <end position="153"/>
    </location>
</feature>
<name>I0K6S6_9BACT</name>
<feature type="region of interest" description="Disordered" evidence="1">
    <location>
        <begin position="133"/>
        <end position="155"/>
    </location>
</feature>
<dbReference type="STRING" id="1166018.FAES_1819"/>
<evidence type="ECO:0000313" key="2">
    <source>
        <dbReference type="EMBL" id="CCG99829.1"/>
    </source>
</evidence>
<dbReference type="EMBL" id="HE796683">
    <property type="protein sequence ID" value="CCG99829.1"/>
    <property type="molecule type" value="Genomic_DNA"/>
</dbReference>
<dbReference type="AlphaFoldDB" id="I0K6S6"/>